<comment type="caution">
    <text evidence="3">The sequence shown here is derived from an EMBL/GenBank/DDBJ whole genome shotgun (WGS) entry which is preliminary data.</text>
</comment>
<dbReference type="Proteomes" id="UP001221189">
    <property type="component" value="Unassembled WGS sequence"/>
</dbReference>
<dbReference type="CDD" id="cd08547">
    <property type="entry name" value="Type_II_cohesin"/>
    <property type="match status" value="1"/>
</dbReference>
<feature type="chain" id="PRO_5047412599" evidence="1">
    <location>
        <begin position="21"/>
        <end position="194"/>
    </location>
</feature>
<dbReference type="NCBIfam" id="TIGR02595">
    <property type="entry name" value="PEP_CTERM"/>
    <property type="match status" value="1"/>
</dbReference>
<evidence type="ECO:0000313" key="3">
    <source>
        <dbReference type="EMBL" id="MDC8772872.1"/>
    </source>
</evidence>
<proteinExistence type="predicted"/>
<dbReference type="InterPro" id="IPR008965">
    <property type="entry name" value="CBM2/CBM3_carb-bd_dom_sf"/>
</dbReference>
<keyword evidence="4" id="KW-1185">Reference proteome</keyword>
<evidence type="ECO:0000313" key="4">
    <source>
        <dbReference type="Proteomes" id="UP001221189"/>
    </source>
</evidence>
<sequence>MMKSIIAGFSLAALSVAAHAAPEVKLQPSFNSVAVGQEFEVSVNALGFGTTSGGLTIDNFTGGQKLDFTFQSSKLQVLSVTIDPRWTFTTGNKVGTIDNVNGTLKGVAFGVFPATTDDDFAIATIKVRAIGAGNATLDLTNGTFIGKVNNKAGQAIAATMGQADVVVTAVPEPQTLAMLLAGLGFVGFVARRRA</sequence>
<dbReference type="Gene3D" id="2.60.40.680">
    <property type="match status" value="1"/>
</dbReference>
<gene>
    <name evidence="3" type="ORF">PRZ03_14905</name>
</gene>
<organism evidence="3 4">
    <name type="scientific">Roseateles albus</name>
    <dbReference type="NCBI Taxonomy" id="2987525"/>
    <lineage>
        <taxon>Bacteria</taxon>
        <taxon>Pseudomonadati</taxon>
        <taxon>Pseudomonadota</taxon>
        <taxon>Betaproteobacteria</taxon>
        <taxon>Burkholderiales</taxon>
        <taxon>Sphaerotilaceae</taxon>
        <taxon>Roseateles</taxon>
    </lineage>
</organism>
<dbReference type="NCBIfam" id="NF038126">
    <property type="entry name" value="PEP_CTERM_FxDxF"/>
    <property type="match status" value="1"/>
</dbReference>
<dbReference type="EMBL" id="JAQQXT010000009">
    <property type="protein sequence ID" value="MDC8772872.1"/>
    <property type="molecule type" value="Genomic_DNA"/>
</dbReference>
<dbReference type="Pfam" id="PF07589">
    <property type="entry name" value="PEP-CTERM"/>
    <property type="match status" value="1"/>
</dbReference>
<dbReference type="InterPro" id="IPR013424">
    <property type="entry name" value="Ice-binding_C"/>
</dbReference>
<dbReference type="RefSeq" id="WP_273601038.1">
    <property type="nucleotide sequence ID" value="NZ_JAQQXT010000009.1"/>
</dbReference>
<accession>A0ABT5KG13</accession>
<reference evidence="3 4" key="1">
    <citation type="submission" date="2022-10" db="EMBL/GenBank/DDBJ databases">
        <title>Paucibacter sp. hw1 Genome sequencing.</title>
        <authorList>
            <person name="Park S."/>
        </authorList>
    </citation>
    <scope>NUCLEOTIDE SEQUENCE [LARGE SCALE GENOMIC DNA]</scope>
    <source>
        <strain evidence="4">hw1</strain>
    </source>
</reference>
<evidence type="ECO:0000256" key="1">
    <source>
        <dbReference type="SAM" id="SignalP"/>
    </source>
</evidence>
<feature type="domain" description="Ice-binding protein C-terminal" evidence="2">
    <location>
        <begin position="169"/>
        <end position="193"/>
    </location>
</feature>
<keyword evidence="1" id="KW-0732">Signal</keyword>
<protein>
    <submittedName>
        <fullName evidence="3">FxDxF family PEP-CTERM protein</fullName>
    </submittedName>
</protein>
<feature type="signal peptide" evidence="1">
    <location>
        <begin position="1"/>
        <end position="20"/>
    </location>
</feature>
<name>A0ABT5KG13_9BURK</name>
<evidence type="ECO:0000259" key="2">
    <source>
        <dbReference type="Pfam" id="PF07589"/>
    </source>
</evidence>
<dbReference type="SUPFAM" id="SSF49384">
    <property type="entry name" value="Carbohydrate-binding domain"/>
    <property type="match status" value="1"/>
</dbReference>